<accession>A0A7C4HEN1</accession>
<evidence type="ECO:0000256" key="1">
    <source>
        <dbReference type="SAM" id="Phobius"/>
    </source>
</evidence>
<dbReference type="PANTHER" id="PTHR43229:SF3">
    <property type="entry name" value="ABC-TYPE MULTIDRUG TRANSPORT SYSTEM, PERMEASE COMPONENT"/>
    <property type="match status" value="1"/>
</dbReference>
<name>A0A7C4HEN1_STAMA</name>
<organism evidence="2">
    <name type="scientific">Staphylothermus marinus</name>
    <dbReference type="NCBI Taxonomy" id="2280"/>
    <lineage>
        <taxon>Archaea</taxon>
        <taxon>Thermoproteota</taxon>
        <taxon>Thermoprotei</taxon>
        <taxon>Desulfurococcales</taxon>
        <taxon>Desulfurococcaceae</taxon>
        <taxon>Staphylothermus</taxon>
    </lineage>
</organism>
<feature type="transmembrane region" description="Helical" evidence="1">
    <location>
        <begin position="146"/>
        <end position="172"/>
    </location>
</feature>
<proteinExistence type="predicted"/>
<sequence>MSFIDILRAEYKLTYSELFRRKSALISIIIYPYLFTGFILFFGLTLGSIEVFNRRIGADPIIYMITASYLMISLFAVIDDILWRPISSEYDGTLPYVIVSPVNKLKYYFAIPFPRLTVIVLTGLTSIVPVYFYYNGLNGLISSLYILVLTLIGSISMITIAVIIMSIIGLIGESWRVLNIIRPILMILLGVYYPRILMPTLIYIVSSLIPASYIIEIIQKTLSKTPVEIYLLLLIAIAITLFYSPISYKSIYFWEKRKVKKGV</sequence>
<keyword evidence="1" id="KW-0812">Transmembrane</keyword>
<dbReference type="PANTHER" id="PTHR43229">
    <property type="entry name" value="NODULATION PROTEIN J"/>
    <property type="match status" value="1"/>
</dbReference>
<dbReference type="InterPro" id="IPR051784">
    <property type="entry name" value="Nod_factor_ABC_transporter"/>
</dbReference>
<feature type="transmembrane region" description="Helical" evidence="1">
    <location>
        <begin position="24"/>
        <end position="49"/>
    </location>
</feature>
<keyword evidence="1" id="KW-1133">Transmembrane helix</keyword>
<feature type="transmembrane region" description="Helical" evidence="1">
    <location>
        <begin position="113"/>
        <end position="134"/>
    </location>
</feature>
<keyword evidence="1" id="KW-0472">Membrane</keyword>
<comment type="caution">
    <text evidence="2">The sequence shown here is derived from an EMBL/GenBank/DDBJ whole genome shotgun (WGS) entry which is preliminary data.</text>
</comment>
<feature type="transmembrane region" description="Helical" evidence="1">
    <location>
        <begin position="61"/>
        <end position="78"/>
    </location>
</feature>
<dbReference type="EMBL" id="DTBJ01000054">
    <property type="protein sequence ID" value="HGM59171.1"/>
    <property type="molecule type" value="Genomic_DNA"/>
</dbReference>
<dbReference type="AlphaFoldDB" id="A0A7C4HEN1"/>
<gene>
    <name evidence="2" type="ORF">ENU14_06290</name>
</gene>
<evidence type="ECO:0000313" key="2">
    <source>
        <dbReference type="EMBL" id="HGM59171.1"/>
    </source>
</evidence>
<feature type="transmembrane region" description="Helical" evidence="1">
    <location>
        <begin position="184"/>
        <end position="209"/>
    </location>
</feature>
<feature type="transmembrane region" description="Helical" evidence="1">
    <location>
        <begin position="229"/>
        <end position="248"/>
    </location>
</feature>
<protein>
    <submittedName>
        <fullName evidence="2">ABC transporter permease</fullName>
    </submittedName>
</protein>
<reference evidence="2" key="1">
    <citation type="journal article" date="2020" name="mSystems">
        <title>Genome- and Community-Level Interaction Insights into Carbon Utilization and Element Cycling Functions of Hydrothermarchaeota in Hydrothermal Sediment.</title>
        <authorList>
            <person name="Zhou Z."/>
            <person name="Liu Y."/>
            <person name="Xu W."/>
            <person name="Pan J."/>
            <person name="Luo Z.H."/>
            <person name="Li M."/>
        </authorList>
    </citation>
    <scope>NUCLEOTIDE SEQUENCE [LARGE SCALE GENOMIC DNA]</scope>
    <source>
        <strain evidence="2">SpSt-642</strain>
    </source>
</reference>